<gene>
    <name evidence="1" type="ORF">E7Z73_06110</name>
</gene>
<protein>
    <submittedName>
        <fullName evidence="1">Uncharacterized protein</fullName>
    </submittedName>
</protein>
<reference evidence="1" key="1">
    <citation type="submission" date="2019-04" db="EMBL/GenBank/DDBJ databases">
        <title>Evolution of Biomass-Degrading Anaerobic Consortia Revealed by Metagenomics.</title>
        <authorList>
            <person name="Peng X."/>
        </authorList>
    </citation>
    <scope>NUCLEOTIDE SEQUENCE</scope>
    <source>
        <strain evidence="1">SIG12</strain>
    </source>
</reference>
<dbReference type="Proteomes" id="UP000762703">
    <property type="component" value="Unassembled WGS sequence"/>
</dbReference>
<organism evidence="1 2">
    <name type="scientific">Methanobrevibacter millerae</name>
    <dbReference type="NCBI Taxonomy" id="230361"/>
    <lineage>
        <taxon>Archaea</taxon>
        <taxon>Methanobacteriati</taxon>
        <taxon>Methanobacteriota</taxon>
        <taxon>Methanomada group</taxon>
        <taxon>Methanobacteria</taxon>
        <taxon>Methanobacteriales</taxon>
        <taxon>Methanobacteriaceae</taxon>
        <taxon>Methanobrevibacter</taxon>
    </lineage>
</organism>
<sequence>MIFINQNNSSENENLVSKDTDIISEEIKTNFQAGSGEYREVRYKDGGFRQYDVETGELIGSSYSSDQKYLPNLE</sequence>
<dbReference type="RefSeq" id="WP_303736944.1">
    <property type="nucleotide sequence ID" value="NZ_SUTE01000043.1"/>
</dbReference>
<name>A0A8T3VBC1_9EURY</name>
<dbReference type="AlphaFoldDB" id="A0A8T3VBC1"/>
<proteinExistence type="predicted"/>
<evidence type="ECO:0000313" key="1">
    <source>
        <dbReference type="EMBL" id="MBE6505298.1"/>
    </source>
</evidence>
<comment type="caution">
    <text evidence="1">The sequence shown here is derived from an EMBL/GenBank/DDBJ whole genome shotgun (WGS) entry which is preliminary data.</text>
</comment>
<evidence type="ECO:0000313" key="2">
    <source>
        <dbReference type="Proteomes" id="UP000762703"/>
    </source>
</evidence>
<dbReference type="EMBL" id="SUTE01000043">
    <property type="protein sequence ID" value="MBE6505298.1"/>
    <property type="molecule type" value="Genomic_DNA"/>
</dbReference>
<accession>A0A8T3VBC1</accession>